<feature type="transmembrane region" description="Helical" evidence="1">
    <location>
        <begin position="385"/>
        <end position="409"/>
    </location>
</feature>
<keyword evidence="1" id="KW-0472">Membrane</keyword>
<reference evidence="3" key="1">
    <citation type="submission" date="2019-07" db="EMBL/GenBank/DDBJ databases">
        <title>De Novo Assembly of kiwifruit Actinidia rufa.</title>
        <authorList>
            <person name="Sugita-Konishi S."/>
            <person name="Sato K."/>
            <person name="Mori E."/>
            <person name="Abe Y."/>
            <person name="Kisaki G."/>
            <person name="Hamano K."/>
            <person name="Suezawa K."/>
            <person name="Otani M."/>
            <person name="Fukuda T."/>
            <person name="Manabe T."/>
            <person name="Gomi K."/>
            <person name="Tabuchi M."/>
            <person name="Akimitsu K."/>
            <person name="Kataoka I."/>
        </authorList>
    </citation>
    <scope>NUCLEOTIDE SEQUENCE [LARGE SCALE GENOMIC DNA]</scope>
    <source>
        <strain evidence="3">cv. Fuchu</strain>
    </source>
</reference>
<evidence type="ECO:0000256" key="1">
    <source>
        <dbReference type="SAM" id="Phobius"/>
    </source>
</evidence>
<gene>
    <name evidence="2" type="ORF">Acr_00g0049000</name>
</gene>
<keyword evidence="1" id="KW-0812">Transmembrane</keyword>
<evidence type="ECO:0000313" key="3">
    <source>
        <dbReference type="Proteomes" id="UP000585474"/>
    </source>
</evidence>
<evidence type="ECO:0008006" key="4">
    <source>
        <dbReference type="Google" id="ProtNLM"/>
    </source>
</evidence>
<proteinExistence type="predicted"/>
<dbReference type="EMBL" id="BJWL01000267">
    <property type="protein sequence ID" value="GFS36970.1"/>
    <property type="molecule type" value="Genomic_DNA"/>
</dbReference>
<dbReference type="InterPro" id="IPR004158">
    <property type="entry name" value="DUF247_pln"/>
</dbReference>
<dbReference type="AlphaFoldDB" id="A0A7J0DK98"/>
<accession>A0A7J0DK98</accession>
<dbReference type="OrthoDB" id="1849062at2759"/>
<organism evidence="2 3">
    <name type="scientific">Actinidia rufa</name>
    <dbReference type="NCBI Taxonomy" id="165716"/>
    <lineage>
        <taxon>Eukaryota</taxon>
        <taxon>Viridiplantae</taxon>
        <taxon>Streptophyta</taxon>
        <taxon>Embryophyta</taxon>
        <taxon>Tracheophyta</taxon>
        <taxon>Spermatophyta</taxon>
        <taxon>Magnoliopsida</taxon>
        <taxon>eudicotyledons</taxon>
        <taxon>Gunneridae</taxon>
        <taxon>Pentapetalae</taxon>
        <taxon>asterids</taxon>
        <taxon>Ericales</taxon>
        <taxon>Actinidiaceae</taxon>
        <taxon>Actinidia</taxon>
    </lineage>
</organism>
<keyword evidence="1" id="KW-1133">Transmembrane helix</keyword>
<keyword evidence="3" id="KW-1185">Reference proteome</keyword>
<name>A0A7J0DK98_9ERIC</name>
<sequence length="421" mass="47804">MASLDELYMIGLGQREATLGSSSTNLCGGVADADGTVRVEVKEGDESLHSSHSTNKLLNLIVNAGDEYGSITPRKPKIQKVQPMLREVESNKRCYDPRVVSIGPCHHGNPDLEPVEKLKIPLAREYVRHSKATIDELYKEVVLVAGDARKCYAEGLTERFNDEEFTQMMFLDGCFVLQYIYREKMITAFITRIRGESPERAGFKEQMKNFFRESSWCPKSHREVQLQDRKEEDEPIHLLELVRRQFIDPKDFQIGCYITSGWYSRRSAKDFKAVGIRFRPSKTHQFTDIGFKPTCTSGILTLPPIIIDDTTKSMLLNLAAYEACPDNANDFGDEQVANLFNEIATELSPSPHSYVQVKVRIEEHHKSSIKPWIAEWHNTYFRSPWTFIAVTAAILAITLSVIQTVLAALQTYLTAYPPTKD</sequence>
<dbReference type="Pfam" id="PF03140">
    <property type="entry name" value="DUF247"/>
    <property type="match status" value="3"/>
</dbReference>
<protein>
    <recommendedName>
        <fullName evidence="4">Transmembrane protein</fullName>
    </recommendedName>
</protein>
<comment type="caution">
    <text evidence="2">The sequence shown here is derived from an EMBL/GenBank/DDBJ whole genome shotgun (WGS) entry which is preliminary data.</text>
</comment>
<dbReference type="PANTHER" id="PTHR31170">
    <property type="entry name" value="BNAC04G53230D PROTEIN"/>
    <property type="match status" value="1"/>
</dbReference>
<dbReference type="Proteomes" id="UP000585474">
    <property type="component" value="Unassembled WGS sequence"/>
</dbReference>
<dbReference type="PANTHER" id="PTHR31170:SF25">
    <property type="entry name" value="BNAA09G04570D PROTEIN"/>
    <property type="match status" value="1"/>
</dbReference>
<evidence type="ECO:0000313" key="2">
    <source>
        <dbReference type="EMBL" id="GFS36970.1"/>
    </source>
</evidence>